<sequence>MPQRSARAPAAAPSAWCVSGGQAGATILGRQGRGVTVCGGVRWSAYVVMPAVRPPPLSRRAGWDGEQDAGDGDN</sequence>
<keyword evidence="3" id="KW-1185">Reference proteome</keyword>
<dbReference type="AlphaFoldDB" id="A0A1H9UJR7"/>
<reference evidence="3" key="1">
    <citation type="submission" date="2016-10" db="EMBL/GenBank/DDBJ databases">
        <authorList>
            <person name="Varghese N."/>
            <person name="Submissions S."/>
        </authorList>
    </citation>
    <scope>NUCLEOTIDE SEQUENCE [LARGE SCALE GENOMIC DNA]</scope>
    <source>
        <strain evidence="3">CGMCC 4.6825</strain>
    </source>
</reference>
<evidence type="ECO:0000313" key="3">
    <source>
        <dbReference type="Proteomes" id="UP000182841"/>
    </source>
</evidence>
<evidence type="ECO:0000313" key="2">
    <source>
        <dbReference type="EMBL" id="SES09686.1"/>
    </source>
</evidence>
<evidence type="ECO:0000256" key="1">
    <source>
        <dbReference type="SAM" id="MobiDB-lite"/>
    </source>
</evidence>
<feature type="compositionally biased region" description="Acidic residues" evidence="1">
    <location>
        <begin position="65"/>
        <end position="74"/>
    </location>
</feature>
<dbReference type="Proteomes" id="UP000182841">
    <property type="component" value="Unassembled WGS sequence"/>
</dbReference>
<accession>A0A1H9UJR7</accession>
<protein>
    <submittedName>
        <fullName evidence="2">Uncharacterized protein</fullName>
    </submittedName>
</protein>
<name>A0A1H9UJR7_9ACTN</name>
<dbReference type="EMBL" id="FOGO01000008">
    <property type="protein sequence ID" value="SES09686.1"/>
    <property type="molecule type" value="Genomic_DNA"/>
</dbReference>
<organism evidence="2 3">
    <name type="scientific">Streptomyces qinglanensis</name>
    <dbReference type="NCBI Taxonomy" id="943816"/>
    <lineage>
        <taxon>Bacteria</taxon>
        <taxon>Bacillati</taxon>
        <taxon>Actinomycetota</taxon>
        <taxon>Actinomycetes</taxon>
        <taxon>Kitasatosporales</taxon>
        <taxon>Streptomycetaceae</taxon>
        <taxon>Streptomyces</taxon>
    </lineage>
</organism>
<feature type="region of interest" description="Disordered" evidence="1">
    <location>
        <begin position="54"/>
        <end position="74"/>
    </location>
</feature>
<gene>
    <name evidence="2" type="ORF">SAMN05421870_108286</name>
</gene>
<proteinExistence type="predicted"/>